<dbReference type="RefSeq" id="WP_095061807.1">
    <property type="nucleotide sequence ID" value="NZ_FXUV02000001.1"/>
</dbReference>
<dbReference type="AlphaFoldDB" id="A0A238T952"/>
<feature type="domain" description="YchJ-like middle NTF2-like" evidence="1">
    <location>
        <begin position="30"/>
        <end position="127"/>
    </location>
</feature>
<dbReference type="Pfam" id="PF17775">
    <property type="entry name" value="YchJ_M-like"/>
    <property type="match status" value="1"/>
</dbReference>
<dbReference type="STRING" id="1522312.GCA_900177895_02155"/>
<sequence>MLCPCQSSLSSLSYFECCEPFHLRQSQPETAEQLMRSRYSAYVLQQIDYLVATTVPAQQNLLNQADMLAWSQQAQWLGLTVHQHIPKIGKRHAQVEFTARFAENGQAHEHRELSAFVQIDGAWFFIDPTVPLPSMKSLCFCGSEKKFKACCGQFFK</sequence>
<evidence type="ECO:0000313" key="4">
    <source>
        <dbReference type="Proteomes" id="UP000215450"/>
    </source>
</evidence>
<evidence type="ECO:0000259" key="1">
    <source>
        <dbReference type="Pfam" id="PF17775"/>
    </source>
</evidence>
<dbReference type="SUPFAM" id="SSF54427">
    <property type="entry name" value="NTF2-like"/>
    <property type="match status" value="1"/>
</dbReference>
<dbReference type="Gene3D" id="3.10.450.50">
    <property type="match status" value="1"/>
</dbReference>
<dbReference type="OrthoDB" id="21421at2"/>
<dbReference type="InterPro" id="IPR004027">
    <property type="entry name" value="SEC_C_motif"/>
</dbReference>
<gene>
    <name evidence="3" type="ORF">KEBURONENSIS_00037</name>
</gene>
<keyword evidence="4" id="KW-1185">Reference proteome</keyword>
<name>A0A238T952_9NEIS</name>
<dbReference type="NCBIfam" id="NF001213">
    <property type="entry name" value="PRK00183.1"/>
    <property type="match status" value="1"/>
</dbReference>
<reference evidence="4" key="2">
    <citation type="submission" date="2017-06" db="EMBL/GenBank/DDBJ databases">
        <authorList>
            <person name="Laurent S."/>
        </authorList>
    </citation>
    <scope>NUCLEOTIDE SEQUENCE [LARGE SCALE GENOMIC DNA]</scope>
</reference>
<dbReference type="Pfam" id="PF02810">
    <property type="entry name" value="SEC-C"/>
    <property type="match status" value="1"/>
</dbReference>
<dbReference type="EMBL" id="FXUV02000001">
    <property type="protein sequence ID" value="SNB51082.1"/>
    <property type="molecule type" value="Genomic_DNA"/>
</dbReference>
<dbReference type="PANTHER" id="PTHR33747:SF1">
    <property type="entry name" value="ADENYLATE CYCLASE-ASSOCIATED CAP C-TERMINAL DOMAIN-CONTAINING PROTEIN"/>
    <property type="match status" value="1"/>
</dbReference>
<dbReference type="InterPro" id="IPR032710">
    <property type="entry name" value="NTF2-like_dom_sf"/>
</dbReference>
<reference evidence="3" key="3">
    <citation type="submission" date="2017-06" db="EMBL/GenBank/DDBJ databases">
        <authorList>
            <person name="Kim H.J."/>
            <person name="Triplett B.A."/>
        </authorList>
    </citation>
    <scope>NUCLEOTIDE SEQUENCE [LARGE SCALE GENOMIC DNA]</scope>
    <source>
        <strain evidence="3">Kingella_eburonensis</strain>
    </source>
</reference>
<proteinExistence type="predicted"/>
<reference evidence="2" key="1">
    <citation type="submission" date="2017-05" db="EMBL/GenBank/DDBJ databases">
        <authorList>
            <person name="Song R."/>
            <person name="Chenine A.L."/>
            <person name="Ruprecht R.M."/>
        </authorList>
    </citation>
    <scope>NUCLEOTIDE SEQUENCE</scope>
    <source>
        <strain evidence="2">Kingella_eburonensis</strain>
    </source>
</reference>
<protein>
    <recommendedName>
        <fullName evidence="1">YchJ-like middle NTF2-like domain-containing protein</fullName>
    </recommendedName>
</protein>
<organism evidence="3 4">
    <name type="scientific">Kingella negevensis</name>
    <dbReference type="NCBI Taxonomy" id="1522312"/>
    <lineage>
        <taxon>Bacteria</taxon>
        <taxon>Pseudomonadati</taxon>
        <taxon>Pseudomonadota</taxon>
        <taxon>Betaproteobacteria</taxon>
        <taxon>Neisseriales</taxon>
        <taxon>Neisseriaceae</taxon>
        <taxon>Kingella</taxon>
    </lineage>
</organism>
<evidence type="ECO:0000313" key="3">
    <source>
        <dbReference type="EMBL" id="SNB51082.1"/>
    </source>
</evidence>
<dbReference type="Proteomes" id="UP000215450">
    <property type="component" value="Unassembled WGS sequence"/>
</dbReference>
<dbReference type="PANTHER" id="PTHR33747">
    <property type="entry name" value="UPF0225 PROTEIN SCO1677"/>
    <property type="match status" value="1"/>
</dbReference>
<accession>A0A238T952</accession>
<dbReference type="InterPro" id="IPR048469">
    <property type="entry name" value="YchJ-like_M"/>
</dbReference>
<dbReference type="NCBIfam" id="NF002486">
    <property type="entry name" value="PRK01752.1"/>
    <property type="match status" value="1"/>
</dbReference>
<evidence type="ECO:0000313" key="2">
    <source>
        <dbReference type="EMBL" id="SMQ11683.1"/>
    </source>
</evidence>
<dbReference type="SUPFAM" id="SSF103642">
    <property type="entry name" value="Sec-C motif"/>
    <property type="match status" value="1"/>
</dbReference>
<dbReference type="EMBL" id="FXUV01000001">
    <property type="protein sequence ID" value="SMQ11683.1"/>
    <property type="molecule type" value="Genomic_DNA"/>
</dbReference>